<keyword evidence="5 7" id="KW-1133">Transmembrane helix</keyword>
<keyword evidence="3" id="KW-0808">Transferase</keyword>
<evidence type="ECO:0000256" key="5">
    <source>
        <dbReference type="ARBA" id="ARBA00022989"/>
    </source>
</evidence>
<keyword evidence="4 7" id="KW-0812">Transmembrane</keyword>
<dbReference type="GO" id="GO:0044038">
    <property type="term" value="P:cell wall macromolecule biosynthetic process"/>
    <property type="evidence" value="ECO:0007669"/>
    <property type="project" value="TreeGrafter"/>
</dbReference>
<dbReference type="CDD" id="cd06853">
    <property type="entry name" value="GT_WecA_like"/>
    <property type="match status" value="1"/>
</dbReference>
<dbReference type="GO" id="GO:0009103">
    <property type="term" value="P:lipopolysaccharide biosynthetic process"/>
    <property type="evidence" value="ECO:0007669"/>
    <property type="project" value="TreeGrafter"/>
</dbReference>
<dbReference type="GO" id="GO:0071555">
    <property type="term" value="P:cell wall organization"/>
    <property type="evidence" value="ECO:0007669"/>
    <property type="project" value="TreeGrafter"/>
</dbReference>
<keyword evidence="6 7" id="KW-0472">Membrane</keyword>
<accession>X0Z9Y4</accession>
<dbReference type="InterPro" id="IPR000715">
    <property type="entry name" value="Glycosyl_transferase_4"/>
</dbReference>
<dbReference type="Pfam" id="PF00953">
    <property type="entry name" value="Glycos_transf_4"/>
    <property type="match status" value="1"/>
</dbReference>
<dbReference type="AlphaFoldDB" id="X0Z9Y4"/>
<evidence type="ECO:0000256" key="3">
    <source>
        <dbReference type="ARBA" id="ARBA00022679"/>
    </source>
</evidence>
<organism evidence="8">
    <name type="scientific">marine sediment metagenome</name>
    <dbReference type="NCBI Taxonomy" id="412755"/>
    <lineage>
        <taxon>unclassified sequences</taxon>
        <taxon>metagenomes</taxon>
        <taxon>ecological metagenomes</taxon>
    </lineage>
</organism>
<dbReference type="GO" id="GO:0005886">
    <property type="term" value="C:plasma membrane"/>
    <property type="evidence" value="ECO:0007669"/>
    <property type="project" value="UniProtKB-SubCell"/>
</dbReference>
<dbReference type="EMBL" id="BART01003477">
    <property type="protein sequence ID" value="GAG57203.1"/>
    <property type="molecule type" value="Genomic_DNA"/>
</dbReference>
<protein>
    <submittedName>
        <fullName evidence="8">Uncharacterized protein</fullName>
    </submittedName>
</protein>
<evidence type="ECO:0000256" key="4">
    <source>
        <dbReference type="ARBA" id="ARBA00022692"/>
    </source>
</evidence>
<evidence type="ECO:0000256" key="2">
    <source>
        <dbReference type="ARBA" id="ARBA00022475"/>
    </source>
</evidence>
<name>X0Z9Y4_9ZZZZ</name>
<feature type="transmembrane region" description="Helical" evidence="7">
    <location>
        <begin position="20"/>
        <end position="39"/>
    </location>
</feature>
<proteinExistence type="predicted"/>
<gene>
    <name evidence="8" type="ORF">S01H4_09555</name>
</gene>
<feature type="transmembrane region" description="Helical" evidence="7">
    <location>
        <begin position="121"/>
        <end position="143"/>
    </location>
</feature>
<reference evidence="8" key="1">
    <citation type="journal article" date="2014" name="Front. Microbiol.">
        <title>High frequency of phylogenetically diverse reductive dehalogenase-homologous genes in deep subseafloor sedimentary metagenomes.</title>
        <authorList>
            <person name="Kawai M."/>
            <person name="Futagami T."/>
            <person name="Toyoda A."/>
            <person name="Takaki Y."/>
            <person name="Nishi S."/>
            <person name="Hori S."/>
            <person name="Arai W."/>
            <person name="Tsubouchi T."/>
            <person name="Morono Y."/>
            <person name="Uchiyama I."/>
            <person name="Ito T."/>
            <person name="Fujiyama A."/>
            <person name="Inagaki F."/>
            <person name="Takami H."/>
        </authorList>
    </citation>
    <scope>NUCLEOTIDE SEQUENCE</scope>
    <source>
        <strain evidence="8">Expedition CK06-06</strain>
    </source>
</reference>
<comment type="caution">
    <text evidence="8">The sequence shown here is derived from an EMBL/GenBank/DDBJ whole genome shotgun (WGS) entry which is preliminary data.</text>
</comment>
<feature type="transmembrane region" description="Helical" evidence="7">
    <location>
        <begin position="45"/>
        <end position="64"/>
    </location>
</feature>
<evidence type="ECO:0000256" key="1">
    <source>
        <dbReference type="ARBA" id="ARBA00004651"/>
    </source>
</evidence>
<sequence>MIFAGAIFGFLPYNFYPARIFLGDTGSMFLGYMLAVISLLKAAKIPTAVIVLGFPILDLMWAIVRRSFKGKLPINADREHFHHLLVDIGLSQPQAVIILYIICGTFGLASLFLKETYQSKLMLAFIFGLMLFTAAIFIIYAMIKRNNRKK</sequence>
<evidence type="ECO:0000313" key="8">
    <source>
        <dbReference type="EMBL" id="GAG57203.1"/>
    </source>
</evidence>
<dbReference type="GO" id="GO:0016780">
    <property type="term" value="F:phosphotransferase activity, for other substituted phosphate groups"/>
    <property type="evidence" value="ECO:0007669"/>
    <property type="project" value="InterPro"/>
</dbReference>
<evidence type="ECO:0000256" key="7">
    <source>
        <dbReference type="SAM" id="Phobius"/>
    </source>
</evidence>
<keyword evidence="2" id="KW-1003">Cell membrane</keyword>
<evidence type="ECO:0000256" key="6">
    <source>
        <dbReference type="ARBA" id="ARBA00023136"/>
    </source>
</evidence>
<dbReference type="PANTHER" id="PTHR22926">
    <property type="entry name" value="PHOSPHO-N-ACETYLMURAMOYL-PENTAPEPTIDE-TRANSFERASE"/>
    <property type="match status" value="1"/>
</dbReference>
<comment type="subcellular location">
    <subcellularLocation>
        <location evidence="1">Cell membrane</location>
        <topology evidence="1">Multi-pass membrane protein</topology>
    </subcellularLocation>
</comment>
<feature type="transmembrane region" description="Helical" evidence="7">
    <location>
        <begin position="84"/>
        <end position="109"/>
    </location>
</feature>
<dbReference type="PANTHER" id="PTHR22926:SF3">
    <property type="entry name" value="UNDECAPRENYL-PHOSPHATE ALPHA-N-ACETYLGLUCOSAMINYL 1-PHOSPHATE TRANSFERASE"/>
    <property type="match status" value="1"/>
</dbReference>